<dbReference type="InterPro" id="IPR018062">
    <property type="entry name" value="HTH_AraC-typ_CS"/>
</dbReference>
<dbReference type="GO" id="GO:0003700">
    <property type="term" value="F:DNA-binding transcription factor activity"/>
    <property type="evidence" value="ECO:0007669"/>
    <property type="project" value="InterPro"/>
</dbReference>
<protein>
    <submittedName>
        <fullName evidence="5">Transcriptional regulator, AraC family</fullName>
    </submittedName>
</protein>
<proteinExistence type="predicted"/>
<gene>
    <name evidence="5" type="ORF">MGWOODY_Tha2695</name>
</gene>
<dbReference type="Gene3D" id="1.10.10.60">
    <property type="entry name" value="Homeodomain-like"/>
    <property type="match status" value="1"/>
</dbReference>
<dbReference type="InterPro" id="IPR032687">
    <property type="entry name" value="AraC-type_N"/>
</dbReference>
<dbReference type="InterPro" id="IPR018060">
    <property type="entry name" value="HTH_AraC"/>
</dbReference>
<keyword evidence="2" id="KW-0238">DNA-binding</keyword>
<feature type="domain" description="HTH araC/xylS-type" evidence="4">
    <location>
        <begin position="238"/>
        <end position="335"/>
    </location>
</feature>
<dbReference type="PANTHER" id="PTHR47894">
    <property type="entry name" value="HTH-TYPE TRANSCRIPTIONAL REGULATOR GADX"/>
    <property type="match status" value="1"/>
</dbReference>
<keyword evidence="3" id="KW-0804">Transcription</keyword>
<keyword evidence="1" id="KW-0805">Transcription regulation</keyword>
<evidence type="ECO:0000256" key="3">
    <source>
        <dbReference type="ARBA" id="ARBA00023163"/>
    </source>
</evidence>
<dbReference type="AlphaFoldDB" id="A0A161KEE7"/>
<sequence>MSLNTRAAYSDSATPVWLAQQVPDAYVSLLKKWGSASDISAGRPNISLGDLLNIMAAVLENESDYLAGELGWQLQPTAYGDLGQAMMCASSLRHCLELLQDFGPLVSLGVSSFDVTQTDEICTIHHMVTPWVSSNLQNLWNASCLFSWRRSFHFLLGGEFESRISLNHAAPLSYDAAQLFERFGQVDFDQAECSLSFSTTYLDLPLVLQNSTVLAQALTRCRERQLLSYQYEHRTTVAKVKGLLKCSVDGYPRLEELADMLHISARSLRRHLAAEGFTYSVLLEQARIRDAADLLVLQHIPIQQVAESLGYSDSSNFARDFRQWVGSSPSEYRRLAKGKNLVPVGESIT</sequence>
<dbReference type="PANTHER" id="PTHR47894:SF1">
    <property type="entry name" value="HTH-TYPE TRANSCRIPTIONAL REGULATOR VQSM"/>
    <property type="match status" value="1"/>
</dbReference>
<dbReference type="GO" id="GO:0005829">
    <property type="term" value="C:cytosol"/>
    <property type="evidence" value="ECO:0007669"/>
    <property type="project" value="TreeGrafter"/>
</dbReference>
<dbReference type="PRINTS" id="PR00032">
    <property type="entry name" value="HTHARAC"/>
</dbReference>
<evidence type="ECO:0000313" key="5">
    <source>
        <dbReference type="EMBL" id="CUS42722.1"/>
    </source>
</evidence>
<dbReference type="SUPFAM" id="SSF46689">
    <property type="entry name" value="Homeodomain-like"/>
    <property type="match status" value="1"/>
</dbReference>
<evidence type="ECO:0000259" key="4">
    <source>
        <dbReference type="PROSITE" id="PS01124"/>
    </source>
</evidence>
<dbReference type="PROSITE" id="PS01124">
    <property type="entry name" value="HTH_ARAC_FAMILY_2"/>
    <property type="match status" value="1"/>
</dbReference>
<dbReference type="InterPro" id="IPR020449">
    <property type="entry name" value="Tscrpt_reg_AraC-type_HTH"/>
</dbReference>
<dbReference type="Pfam" id="PF12625">
    <property type="entry name" value="Arabinose_bd"/>
    <property type="match status" value="1"/>
</dbReference>
<evidence type="ECO:0000256" key="2">
    <source>
        <dbReference type="ARBA" id="ARBA00023125"/>
    </source>
</evidence>
<dbReference type="EMBL" id="CZQC01000069">
    <property type="protein sequence ID" value="CUS42722.1"/>
    <property type="molecule type" value="Genomic_DNA"/>
</dbReference>
<evidence type="ECO:0000256" key="1">
    <source>
        <dbReference type="ARBA" id="ARBA00023015"/>
    </source>
</evidence>
<reference evidence="5" key="1">
    <citation type="submission" date="2015-10" db="EMBL/GenBank/DDBJ databases">
        <authorList>
            <person name="Gilbert D.G."/>
        </authorList>
    </citation>
    <scope>NUCLEOTIDE SEQUENCE</scope>
</reference>
<dbReference type="PROSITE" id="PS00041">
    <property type="entry name" value="HTH_ARAC_FAMILY_1"/>
    <property type="match status" value="1"/>
</dbReference>
<dbReference type="GO" id="GO:0000976">
    <property type="term" value="F:transcription cis-regulatory region binding"/>
    <property type="evidence" value="ECO:0007669"/>
    <property type="project" value="TreeGrafter"/>
</dbReference>
<accession>A0A161KEE7</accession>
<organism evidence="5">
    <name type="scientific">hydrothermal vent metagenome</name>
    <dbReference type="NCBI Taxonomy" id="652676"/>
    <lineage>
        <taxon>unclassified sequences</taxon>
        <taxon>metagenomes</taxon>
        <taxon>ecological metagenomes</taxon>
    </lineage>
</organism>
<dbReference type="Pfam" id="PF12833">
    <property type="entry name" value="HTH_18"/>
    <property type="match status" value="1"/>
</dbReference>
<dbReference type="InterPro" id="IPR009057">
    <property type="entry name" value="Homeodomain-like_sf"/>
</dbReference>
<dbReference type="SMART" id="SM00342">
    <property type="entry name" value="HTH_ARAC"/>
    <property type="match status" value="1"/>
</dbReference>
<name>A0A161KEE7_9ZZZZ</name>